<keyword evidence="1" id="KW-0596">Phosphopantetheine</keyword>
<dbReference type="InterPro" id="IPR049900">
    <property type="entry name" value="PKS_mFAS_DH"/>
</dbReference>
<feature type="active site" description="Proton acceptor; for dehydratase activity" evidence="5">
    <location>
        <position position="1071"/>
    </location>
</feature>
<feature type="domain" description="Carrier" evidence="7">
    <location>
        <begin position="19"/>
        <end position="97"/>
    </location>
</feature>
<feature type="compositionally biased region" description="Low complexity" evidence="6">
    <location>
        <begin position="556"/>
        <end position="571"/>
    </location>
</feature>
<dbReference type="PROSITE" id="PS00012">
    <property type="entry name" value="PHOSPHOPANTETHEINE"/>
    <property type="match status" value="1"/>
</dbReference>
<dbReference type="CDD" id="cd00833">
    <property type="entry name" value="PKS"/>
    <property type="match status" value="1"/>
</dbReference>
<dbReference type="InterPro" id="IPR020806">
    <property type="entry name" value="PKS_PP-bd"/>
</dbReference>
<organism evidence="10 11">
    <name type="scientific">Micromonospora echinofusca</name>
    <dbReference type="NCBI Taxonomy" id="47858"/>
    <lineage>
        <taxon>Bacteria</taxon>
        <taxon>Bacillati</taxon>
        <taxon>Actinomycetota</taxon>
        <taxon>Actinomycetes</taxon>
        <taxon>Micromonosporales</taxon>
        <taxon>Micromonosporaceae</taxon>
        <taxon>Micromonospora</taxon>
    </lineage>
</organism>
<gene>
    <name evidence="10" type="ORF">GSF22_18840</name>
</gene>
<dbReference type="PROSITE" id="PS50075">
    <property type="entry name" value="CARRIER"/>
    <property type="match status" value="1"/>
</dbReference>
<dbReference type="Pfam" id="PF21089">
    <property type="entry name" value="PKS_DH_N"/>
    <property type="match status" value="1"/>
</dbReference>
<dbReference type="InterPro" id="IPR016036">
    <property type="entry name" value="Malonyl_transacylase_ACP-bd"/>
</dbReference>
<dbReference type="InterPro" id="IPR009081">
    <property type="entry name" value="PP-bd_ACP"/>
</dbReference>
<evidence type="ECO:0000313" key="11">
    <source>
        <dbReference type="Proteomes" id="UP000823521"/>
    </source>
</evidence>
<dbReference type="SUPFAM" id="SSF55048">
    <property type="entry name" value="Probable ACP-binding domain of malonyl-CoA ACP transacylase"/>
    <property type="match status" value="1"/>
</dbReference>
<dbReference type="PROSITE" id="PS52019">
    <property type="entry name" value="PKS_MFAS_DH"/>
    <property type="match status" value="1"/>
</dbReference>
<dbReference type="InterPro" id="IPR014031">
    <property type="entry name" value="Ketoacyl_synth_C"/>
</dbReference>
<reference evidence="10 11" key="1">
    <citation type="submission" date="2019-12" db="EMBL/GenBank/DDBJ databases">
        <title>Whole genome sequencing of endophytic Actinobacterium Micromonospora sp. MPMI6T.</title>
        <authorList>
            <person name="Evv R."/>
            <person name="Podile A.R."/>
        </authorList>
    </citation>
    <scope>NUCLEOTIDE SEQUENCE [LARGE SCALE GENOMIC DNA]</scope>
    <source>
        <strain evidence="10 11">MPMI6</strain>
    </source>
</reference>
<dbReference type="InterPro" id="IPR006162">
    <property type="entry name" value="Ppantetheine_attach_site"/>
</dbReference>
<keyword evidence="11" id="KW-1185">Reference proteome</keyword>
<evidence type="ECO:0000256" key="1">
    <source>
        <dbReference type="ARBA" id="ARBA00022450"/>
    </source>
</evidence>
<dbReference type="SMART" id="SM00826">
    <property type="entry name" value="PKS_DH"/>
    <property type="match status" value="1"/>
</dbReference>
<feature type="non-terminal residue" evidence="10">
    <location>
        <position position="1314"/>
    </location>
</feature>
<sequence length="1314" mass="136173">MSGELTGRLAGRHRAEQDRMLLDAVRAEVVAALEHAGKPVPDDLGPDRFLKGLGIDSLAAVDLRQRLTVATGLDLPVTLAFDHPTLGELARALGVRLLGATADPAGTPKRDRTPVDPGEPLAVIGMACRYPGGISSPEELWRLVASGGDAISALPDDRGWNVDDLYDPDPDAVGKSYVRHGGFLAGAAEFDPAFFGISPREATSMDPQQRLLLETSWEALERAGLDPHTLRGSDTGVFFGAEPQEYGPRLHQAPEGLEGYLLTGNAISVASGRVAYTLGLHGPTMTVDTACSGSLVALHLAAQALRAGECDLVLAGGVAVMSSPGGFTAFSRQRGLAPDGRCKAFSADADGTGWAEGVGVLVVQRLADARRAGHRVLAVIRGSAVNSDGASNGLTAPSGAAQERVIEAALASAGFRPTEVDAVEAHGTGTALGDPIEARAIIATYGQGRPADQPLWLGSLKSNIGHAQAAAGVGGVIKMIQAMRYGLLPQTLHVDTPTPHVDWSAGTVRLLTEPTAWPETGHARRAGVSSFGISGTNAHLILEQAPAVGPDPATGPDAAVPDTARPAAAAPADPPAEPADPPVVPYVLSGRTAEALRAQAANLHTRLTTDPDPHTRPVDVAHSLATTRAALEHRAVVTGTDPDGLLAGLAALAAGTDTPGVVTGTTGSAPVAYLFTGQGSQRLAMGRELYDAYPVFAAALDRACGHLDLQLDTPLRDVLFADPDSPQAALLHETAYTQPALFAVEVALYRLLESWGLRPDHLAGHSIGEIAAAHVAGVLNLEDAALLVAARGRLMQELPPGGAMVALAATEAEVTPLLAGYADTVGLAAVNGPGAVVVSGAAGPAADLAAQVAGWGRKTTELRVSHAFHSPLMDPMLVEFRRVCRALTFRAPKIPVVSTVTGQLATGDDLRTPEYWLRHARQAVRFADAVHTLHTEGVRTFVEIGPDAVLTALGRRCLDDEPGVAFHAVLRKGRPEPTEVVAAVAGAYVRGAAVDWAALTPGGRRIDLPTYPFQRQRYWLDPGTGDADAAALGLHESEHPLLGAAIGLADADGLVLSSRLAVRTHPWLADHAVNGTILLPGTAFVDLALWAGEQVDAPVLEELALAAPLALPADGAVQVQLRLARPDHTGRRTVTLHSRPEATADWLDAPWTRHATGTLAAGTPTTPDALTEWPPPGATPVPLDGVYDRMRDSGYGYGLLFQGLVAVWQRGDEVHAEVALPEGTDVAGFGLHPALLDAALHAIDLPLPGATGGTAQLPFAWTDVRLHAEGATTLRVRITPVGPAGPTGPAGSDGYALALCDGTGAPVASVGALV</sequence>
<accession>A0ABS3VU38</accession>
<proteinExistence type="predicted"/>
<evidence type="ECO:0000256" key="2">
    <source>
        <dbReference type="ARBA" id="ARBA00022553"/>
    </source>
</evidence>
<evidence type="ECO:0000256" key="4">
    <source>
        <dbReference type="ARBA" id="ARBA00023315"/>
    </source>
</evidence>
<feature type="region of interest" description="N-terminal hotdog fold" evidence="5">
    <location>
        <begin position="1039"/>
        <end position="1166"/>
    </location>
</feature>
<protein>
    <submittedName>
        <fullName evidence="10">Acyltransferase domain-containing protein</fullName>
    </submittedName>
</protein>
<dbReference type="Proteomes" id="UP000823521">
    <property type="component" value="Unassembled WGS sequence"/>
</dbReference>
<dbReference type="Pfam" id="PF00698">
    <property type="entry name" value="Acyl_transf_1"/>
    <property type="match status" value="1"/>
</dbReference>
<evidence type="ECO:0000259" key="9">
    <source>
        <dbReference type="PROSITE" id="PS52019"/>
    </source>
</evidence>
<dbReference type="PANTHER" id="PTHR43775:SF51">
    <property type="entry name" value="INACTIVE PHENOLPHTHIOCEROL SYNTHESIS POLYKETIDE SYNTHASE TYPE I PKS1-RELATED"/>
    <property type="match status" value="1"/>
</dbReference>
<dbReference type="Gene3D" id="1.10.1200.10">
    <property type="entry name" value="ACP-like"/>
    <property type="match status" value="1"/>
</dbReference>
<dbReference type="Pfam" id="PF16197">
    <property type="entry name" value="KAsynt_C_assoc"/>
    <property type="match status" value="1"/>
</dbReference>
<comment type="caution">
    <text evidence="10">The sequence shown here is derived from an EMBL/GenBank/DDBJ whole genome shotgun (WGS) entry which is preliminary data.</text>
</comment>
<dbReference type="GO" id="GO:0016746">
    <property type="term" value="F:acyltransferase activity"/>
    <property type="evidence" value="ECO:0007669"/>
    <property type="project" value="UniProtKB-KW"/>
</dbReference>
<dbReference type="Pfam" id="PF02801">
    <property type="entry name" value="Ketoacyl-synt_C"/>
    <property type="match status" value="1"/>
</dbReference>
<dbReference type="Gene3D" id="3.40.47.10">
    <property type="match status" value="1"/>
</dbReference>
<feature type="region of interest" description="Disordered" evidence="6">
    <location>
        <begin position="546"/>
        <end position="580"/>
    </location>
</feature>
<dbReference type="SUPFAM" id="SSF52151">
    <property type="entry name" value="FabD/lysophospholipase-like"/>
    <property type="match status" value="1"/>
</dbReference>
<keyword evidence="3" id="KW-0808">Transferase</keyword>
<feature type="domain" description="Ketosynthase family 3 (KS3)" evidence="8">
    <location>
        <begin position="118"/>
        <end position="544"/>
    </location>
</feature>
<feature type="active site" description="Proton donor; for dehydratase activity" evidence="5">
    <location>
        <position position="1237"/>
    </location>
</feature>
<dbReference type="InterPro" id="IPR014030">
    <property type="entry name" value="Ketoacyl_synth_N"/>
</dbReference>
<keyword evidence="2" id="KW-0597">Phosphoprotein</keyword>
<dbReference type="SUPFAM" id="SSF47336">
    <property type="entry name" value="ACP-like"/>
    <property type="match status" value="1"/>
</dbReference>
<dbReference type="InterPro" id="IPR020807">
    <property type="entry name" value="PKS_DH"/>
</dbReference>
<dbReference type="InterPro" id="IPR001227">
    <property type="entry name" value="Ac_transferase_dom_sf"/>
</dbReference>
<dbReference type="InterPro" id="IPR016039">
    <property type="entry name" value="Thiolase-like"/>
</dbReference>
<dbReference type="InterPro" id="IPR036736">
    <property type="entry name" value="ACP-like_sf"/>
</dbReference>
<keyword evidence="4 10" id="KW-0012">Acyltransferase</keyword>
<dbReference type="InterPro" id="IPR016035">
    <property type="entry name" value="Acyl_Trfase/lysoPLipase"/>
</dbReference>
<evidence type="ECO:0000313" key="10">
    <source>
        <dbReference type="EMBL" id="MBO4208045.1"/>
    </source>
</evidence>
<dbReference type="InterPro" id="IPR042104">
    <property type="entry name" value="PKS_dehydratase_sf"/>
</dbReference>
<dbReference type="InterPro" id="IPR050091">
    <property type="entry name" value="PKS_NRPS_Biosynth_Enz"/>
</dbReference>
<dbReference type="SUPFAM" id="SSF53901">
    <property type="entry name" value="Thiolase-like"/>
    <property type="match status" value="1"/>
</dbReference>
<dbReference type="Gene3D" id="3.30.70.3290">
    <property type="match status" value="1"/>
</dbReference>
<dbReference type="PROSITE" id="PS52004">
    <property type="entry name" value="KS3_2"/>
    <property type="match status" value="1"/>
</dbReference>
<dbReference type="Pfam" id="PF00109">
    <property type="entry name" value="ketoacyl-synt"/>
    <property type="match status" value="1"/>
</dbReference>
<dbReference type="Pfam" id="PF00550">
    <property type="entry name" value="PP-binding"/>
    <property type="match status" value="1"/>
</dbReference>
<dbReference type="InterPro" id="IPR014043">
    <property type="entry name" value="Acyl_transferase_dom"/>
</dbReference>
<dbReference type="InterPro" id="IPR032821">
    <property type="entry name" value="PKS_assoc"/>
</dbReference>
<feature type="region of interest" description="C-terminal hotdog fold" evidence="5">
    <location>
        <begin position="1178"/>
        <end position="1314"/>
    </location>
</feature>
<evidence type="ECO:0000256" key="3">
    <source>
        <dbReference type="ARBA" id="ARBA00022679"/>
    </source>
</evidence>
<evidence type="ECO:0000256" key="6">
    <source>
        <dbReference type="SAM" id="MobiDB-lite"/>
    </source>
</evidence>
<evidence type="ECO:0000259" key="7">
    <source>
        <dbReference type="PROSITE" id="PS50075"/>
    </source>
</evidence>
<dbReference type="InterPro" id="IPR049551">
    <property type="entry name" value="PKS_DH_C"/>
</dbReference>
<dbReference type="PANTHER" id="PTHR43775">
    <property type="entry name" value="FATTY ACID SYNTHASE"/>
    <property type="match status" value="1"/>
</dbReference>
<dbReference type="SMART" id="SM00823">
    <property type="entry name" value="PKS_PP"/>
    <property type="match status" value="1"/>
</dbReference>
<dbReference type="SMART" id="SM00827">
    <property type="entry name" value="PKS_AT"/>
    <property type="match status" value="1"/>
</dbReference>
<dbReference type="InterPro" id="IPR020841">
    <property type="entry name" value="PKS_Beta-ketoAc_synthase_dom"/>
</dbReference>
<dbReference type="Gene3D" id="3.40.366.10">
    <property type="entry name" value="Malonyl-Coenzyme A Acyl Carrier Protein, domain 2"/>
    <property type="match status" value="1"/>
</dbReference>
<dbReference type="Gene3D" id="3.10.129.110">
    <property type="entry name" value="Polyketide synthase dehydratase"/>
    <property type="match status" value="1"/>
</dbReference>
<dbReference type="EMBL" id="WVUH01000165">
    <property type="protein sequence ID" value="MBO4208045.1"/>
    <property type="molecule type" value="Genomic_DNA"/>
</dbReference>
<evidence type="ECO:0000259" key="8">
    <source>
        <dbReference type="PROSITE" id="PS52004"/>
    </source>
</evidence>
<name>A0ABS3VU38_MICEH</name>
<evidence type="ECO:0000256" key="5">
    <source>
        <dbReference type="PROSITE-ProRule" id="PRU01363"/>
    </source>
</evidence>
<feature type="domain" description="PKS/mFAS DH" evidence="9">
    <location>
        <begin position="1039"/>
        <end position="1314"/>
    </location>
</feature>
<dbReference type="Pfam" id="PF14765">
    <property type="entry name" value="PS-DH"/>
    <property type="match status" value="1"/>
</dbReference>
<dbReference type="InterPro" id="IPR049552">
    <property type="entry name" value="PKS_DH_N"/>
</dbReference>
<dbReference type="SMART" id="SM00825">
    <property type="entry name" value="PKS_KS"/>
    <property type="match status" value="1"/>
</dbReference>